<dbReference type="AlphaFoldDB" id="A0A9D5HLK5"/>
<dbReference type="InterPro" id="IPR036875">
    <property type="entry name" value="Znf_CCHC_sf"/>
</dbReference>
<proteinExistence type="predicted"/>
<protein>
    <recommendedName>
        <fullName evidence="2">CCHC-type domain-containing protein</fullName>
    </recommendedName>
</protein>
<reference evidence="3" key="2">
    <citation type="journal article" date="2022" name="Hortic Res">
        <title>The genome of Dioscorea zingiberensis sheds light on the biosynthesis, origin and evolution of the medicinally important diosgenin saponins.</title>
        <authorList>
            <person name="Li Y."/>
            <person name="Tan C."/>
            <person name="Li Z."/>
            <person name="Guo J."/>
            <person name="Li S."/>
            <person name="Chen X."/>
            <person name="Wang C."/>
            <person name="Dai X."/>
            <person name="Yang H."/>
            <person name="Song W."/>
            <person name="Hou L."/>
            <person name="Xu J."/>
            <person name="Tong Z."/>
            <person name="Xu A."/>
            <person name="Yuan X."/>
            <person name="Wang W."/>
            <person name="Yang Q."/>
            <person name="Chen L."/>
            <person name="Sun Z."/>
            <person name="Wang K."/>
            <person name="Pan B."/>
            <person name="Chen J."/>
            <person name="Bao Y."/>
            <person name="Liu F."/>
            <person name="Qi X."/>
            <person name="Gang D.R."/>
            <person name="Wen J."/>
            <person name="Li J."/>
        </authorList>
    </citation>
    <scope>NUCLEOTIDE SEQUENCE</scope>
    <source>
        <strain evidence="3">Dzin_1.0</strain>
    </source>
</reference>
<feature type="region of interest" description="Disordered" evidence="1">
    <location>
        <begin position="1"/>
        <end position="60"/>
    </location>
</feature>
<organism evidence="3 4">
    <name type="scientific">Dioscorea zingiberensis</name>
    <dbReference type="NCBI Taxonomy" id="325984"/>
    <lineage>
        <taxon>Eukaryota</taxon>
        <taxon>Viridiplantae</taxon>
        <taxon>Streptophyta</taxon>
        <taxon>Embryophyta</taxon>
        <taxon>Tracheophyta</taxon>
        <taxon>Spermatophyta</taxon>
        <taxon>Magnoliopsida</taxon>
        <taxon>Liliopsida</taxon>
        <taxon>Dioscoreales</taxon>
        <taxon>Dioscoreaceae</taxon>
        <taxon>Dioscorea</taxon>
    </lineage>
</organism>
<evidence type="ECO:0000313" key="3">
    <source>
        <dbReference type="EMBL" id="KAJ0981285.1"/>
    </source>
</evidence>
<name>A0A9D5HLK5_9LILI</name>
<dbReference type="SUPFAM" id="SSF57756">
    <property type="entry name" value="Retrovirus zinc finger-like domains"/>
    <property type="match status" value="1"/>
</dbReference>
<keyword evidence="4" id="KW-1185">Reference proteome</keyword>
<feature type="domain" description="CCHC-type" evidence="2">
    <location>
        <begin position="96"/>
        <end position="112"/>
    </location>
</feature>
<dbReference type="GO" id="GO:0008270">
    <property type="term" value="F:zinc ion binding"/>
    <property type="evidence" value="ECO:0007669"/>
    <property type="project" value="InterPro"/>
</dbReference>
<feature type="compositionally biased region" description="Basic residues" evidence="1">
    <location>
        <begin position="119"/>
        <end position="139"/>
    </location>
</feature>
<comment type="caution">
    <text evidence="3">The sequence shown here is derived from an EMBL/GenBank/DDBJ whole genome shotgun (WGS) entry which is preliminary data.</text>
</comment>
<evidence type="ECO:0000259" key="2">
    <source>
        <dbReference type="SMART" id="SM00343"/>
    </source>
</evidence>
<reference evidence="3" key="1">
    <citation type="submission" date="2021-03" db="EMBL/GenBank/DDBJ databases">
        <authorList>
            <person name="Li Z."/>
            <person name="Yang C."/>
        </authorList>
    </citation>
    <scope>NUCLEOTIDE SEQUENCE</scope>
    <source>
        <strain evidence="3">Dzin_1.0</strain>
        <tissue evidence="3">Leaf</tissue>
    </source>
</reference>
<gene>
    <name evidence="3" type="ORF">J5N97_009540</name>
</gene>
<dbReference type="EMBL" id="JAGGNH010000002">
    <property type="protein sequence ID" value="KAJ0981285.1"/>
    <property type="molecule type" value="Genomic_DNA"/>
</dbReference>
<feature type="region of interest" description="Disordered" evidence="1">
    <location>
        <begin position="102"/>
        <end position="188"/>
    </location>
</feature>
<evidence type="ECO:0000313" key="4">
    <source>
        <dbReference type="Proteomes" id="UP001085076"/>
    </source>
</evidence>
<dbReference type="SMART" id="SM00343">
    <property type="entry name" value="ZnF_C2HC"/>
    <property type="match status" value="2"/>
</dbReference>
<dbReference type="InterPro" id="IPR001878">
    <property type="entry name" value="Znf_CCHC"/>
</dbReference>
<dbReference type="GO" id="GO:0003676">
    <property type="term" value="F:nucleic acid binding"/>
    <property type="evidence" value="ECO:0007669"/>
    <property type="project" value="InterPro"/>
</dbReference>
<dbReference type="Gene3D" id="4.10.60.10">
    <property type="entry name" value="Zinc finger, CCHC-type"/>
    <property type="match status" value="1"/>
</dbReference>
<dbReference type="Proteomes" id="UP001085076">
    <property type="component" value="Miscellaneous, Linkage group lg02"/>
</dbReference>
<feature type="domain" description="CCHC-type" evidence="2">
    <location>
        <begin position="77"/>
        <end position="93"/>
    </location>
</feature>
<accession>A0A9D5HLK5</accession>
<sequence>MTGEKKRSFIADALTTLHPPPTMSSDEEDGLEDVHFKRHYHSEEERRTHKSPPKSLPMGIRPRSPLYIRIPVGIVEVCGQCLKPGHMVADCRRAMTCQVCGSTSHKGRACRRSNPNQHHFSREKKRKPATKALAPKRHERIAPYSPRRPAREEEKPRTAPKPTSRIVEDHHASLTLDRPARKNTKTHLETKPAARAVEKHHASLALDSEMMLGKEEMKIYTVAMITVTRAGWIEASTFLAALKTALDSSWSWPAKRFRDGLLMVTCGSPEEARELEKSRVVTLPTYLLLQVRTMGARHLERRQRRWGCIVAGDPAIAMVLLE</sequence>
<evidence type="ECO:0000256" key="1">
    <source>
        <dbReference type="SAM" id="MobiDB-lite"/>
    </source>
</evidence>